<dbReference type="PANTHER" id="PTHR34580">
    <property type="match status" value="1"/>
</dbReference>
<comment type="caution">
    <text evidence="2">The sequence shown here is derived from an EMBL/GenBank/DDBJ whole genome shotgun (WGS) entry which is preliminary data.</text>
</comment>
<dbReference type="AlphaFoldDB" id="A0A644W0Y7"/>
<dbReference type="InterPro" id="IPR036390">
    <property type="entry name" value="WH_DNA-bd_sf"/>
</dbReference>
<feature type="domain" description="WCX" evidence="1">
    <location>
        <begin position="255"/>
        <end position="328"/>
    </location>
</feature>
<gene>
    <name evidence="2" type="ORF">SDC9_42550</name>
</gene>
<dbReference type="InterPro" id="IPR036388">
    <property type="entry name" value="WH-like_DNA-bd_sf"/>
</dbReference>
<dbReference type="Pfam" id="PF25583">
    <property type="entry name" value="WCX"/>
    <property type="match status" value="1"/>
</dbReference>
<dbReference type="InterPro" id="IPR057727">
    <property type="entry name" value="WCX_dom"/>
</dbReference>
<dbReference type="InterPro" id="IPR051534">
    <property type="entry name" value="CBASS_pafABC_assoc_protein"/>
</dbReference>
<sequence length="336" mass="38760">MPSKTNDRTSAEKMLDLYSLLILSSREWSLTELANYLQCSKSTALRLLTKIECFEGIRLISRSRSTVGRPEKCYMLERILRDEEKSHYNVSAEEMRLLHLCRDIALPLLPENVQKTMDATLRRTSVLVPSEDTWQEPQYPQLRMAMLGTIDYDPFQIILQTLLKAISKKQICQIAYKAQDKPSRIHEMAVVGLYGSRQALYAKGWSVQNKGKAMPLHPLFLAVHRMEEIILTRRTHQIPLAYDNTQHFGLIEDTPFTVKVFFVSELEAYIRERRFSTEQLIEKVEGGIELTFTAHSDMEVMAWILGFGSKAKTIEPAWLVQRIRAELAMLASLYND</sequence>
<dbReference type="PANTHER" id="PTHR34580:SF1">
    <property type="entry name" value="PROTEIN PAFC"/>
    <property type="match status" value="1"/>
</dbReference>
<proteinExistence type="predicted"/>
<evidence type="ECO:0000313" key="2">
    <source>
        <dbReference type="EMBL" id="MPL96372.1"/>
    </source>
</evidence>
<dbReference type="SUPFAM" id="SSF46785">
    <property type="entry name" value="Winged helix' DNA-binding domain"/>
    <property type="match status" value="1"/>
</dbReference>
<evidence type="ECO:0000259" key="1">
    <source>
        <dbReference type="Pfam" id="PF25583"/>
    </source>
</evidence>
<reference evidence="2" key="1">
    <citation type="submission" date="2019-08" db="EMBL/GenBank/DDBJ databases">
        <authorList>
            <person name="Kucharzyk K."/>
            <person name="Murdoch R.W."/>
            <person name="Higgins S."/>
            <person name="Loffler F."/>
        </authorList>
    </citation>
    <scope>NUCLEOTIDE SEQUENCE</scope>
</reference>
<dbReference type="EMBL" id="VSSQ01000506">
    <property type="protein sequence ID" value="MPL96372.1"/>
    <property type="molecule type" value="Genomic_DNA"/>
</dbReference>
<accession>A0A644W0Y7</accession>
<protein>
    <recommendedName>
        <fullName evidence="1">WCX domain-containing protein</fullName>
    </recommendedName>
</protein>
<dbReference type="Gene3D" id="1.10.10.10">
    <property type="entry name" value="Winged helix-like DNA-binding domain superfamily/Winged helix DNA-binding domain"/>
    <property type="match status" value="1"/>
</dbReference>
<name>A0A644W0Y7_9ZZZZ</name>
<organism evidence="2">
    <name type="scientific">bioreactor metagenome</name>
    <dbReference type="NCBI Taxonomy" id="1076179"/>
    <lineage>
        <taxon>unclassified sequences</taxon>
        <taxon>metagenomes</taxon>
        <taxon>ecological metagenomes</taxon>
    </lineage>
</organism>